<accession>A0A2P2PEY6</accession>
<reference evidence="1" key="1">
    <citation type="submission" date="2018-02" db="EMBL/GenBank/DDBJ databases">
        <title>Rhizophora mucronata_Transcriptome.</title>
        <authorList>
            <person name="Meera S.P."/>
            <person name="Sreeshan A."/>
            <person name="Augustine A."/>
        </authorList>
    </citation>
    <scope>NUCLEOTIDE SEQUENCE</scope>
    <source>
        <tissue evidence="1">Leaf</tissue>
    </source>
</reference>
<protein>
    <submittedName>
        <fullName evidence="1">Uncharacterized protein</fullName>
    </submittedName>
</protein>
<name>A0A2P2PEY6_RHIMU</name>
<evidence type="ECO:0000313" key="1">
    <source>
        <dbReference type="EMBL" id="MBX53229.1"/>
    </source>
</evidence>
<dbReference type="AlphaFoldDB" id="A0A2P2PEY6"/>
<proteinExistence type="predicted"/>
<sequence length="30" mass="3645">MYAKHMLRIKVGENIQNLNQQKTTHYLENE</sequence>
<organism evidence="1">
    <name type="scientific">Rhizophora mucronata</name>
    <name type="common">Asiatic mangrove</name>
    <dbReference type="NCBI Taxonomy" id="61149"/>
    <lineage>
        <taxon>Eukaryota</taxon>
        <taxon>Viridiplantae</taxon>
        <taxon>Streptophyta</taxon>
        <taxon>Embryophyta</taxon>
        <taxon>Tracheophyta</taxon>
        <taxon>Spermatophyta</taxon>
        <taxon>Magnoliopsida</taxon>
        <taxon>eudicotyledons</taxon>
        <taxon>Gunneridae</taxon>
        <taxon>Pentapetalae</taxon>
        <taxon>rosids</taxon>
        <taxon>fabids</taxon>
        <taxon>Malpighiales</taxon>
        <taxon>Rhizophoraceae</taxon>
        <taxon>Rhizophora</taxon>
    </lineage>
</organism>
<dbReference type="EMBL" id="GGEC01072745">
    <property type="protein sequence ID" value="MBX53229.1"/>
    <property type="molecule type" value="Transcribed_RNA"/>
</dbReference>